<comment type="caution">
    <text evidence="2">The sequence shown here is derived from an EMBL/GenBank/DDBJ whole genome shotgun (WGS) entry which is preliminary data.</text>
</comment>
<protein>
    <recommendedName>
        <fullName evidence="1">YprB ribonuclease H-like domain-containing protein</fullName>
    </recommendedName>
</protein>
<evidence type="ECO:0000313" key="3">
    <source>
        <dbReference type="Proteomes" id="UP001144256"/>
    </source>
</evidence>
<feature type="domain" description="YprB ribonuclease H-like" evidence="1">
    <location>
        <begin position="26"/>
        <end position="188"/>
    </location>
</feature>
<gene>
    <name evidence="2" type="ORF">SH1V18_26170</name>
</gene>
<evidence type="ECO:0000313" key="2">
    <source>
        <dbReference type="EMBL" id="GKX30137.1"/>
    </source>
</evidence>
<name>A0A9W6DG37_9FIRM</name>
<dbReference type="PANTHER" id="PTHR38462:SF1">
    <property type="entry name" value="YPRB RIBONUCLEASE H-LIKE DOMAIN-CONTAINING PROTEIN"/>
    <property type="match status" value="1"/>
</dbReference>
<dbReference type="Pfam" id="PF13482">
    <property type="entry name" value="RNase_H_2"/>
    <property type="match status" value="1"/>
</dbReference>
<evidence type="ECO:0000259" key="1">
    <source>
        <dbReference type="Pfam" id="PF13482"/>
    </source>
</evidence>
<reference evidence="2" key="1">
    <citation type="submission" date="2022-06" db="EMBL/GenBank/DDBJ databases">
        <title>Vallitalea longa sp. nov., an anaerobic bacterium isolated from marine sediment.</title>
        <authorList>
            <person name="Hirano S."/>
            <person name="Terahara T."/>
            <person name="Mori K."/>
            <person name="Hamada M."/>
            <person name="Matsumoto R."/>
            <person name="Kobayashi T."/>
        </authorList>
    </citation>
    <scope>NUCLEOTIDE SEQUENCE</scope>
    <source>
        <strain evidence="2">SH18-1</strain>
    </source>
</reference>
<keyword evidence="3" id="KW-1185">Reference proteome</keyword>
<dbReference type="EMBL" id="BRLB01000007">
    <property type="protein sequence ID" value="GKX30137.1"/>
    <property type="molecule type" value="Genomic_DNA"/>
</dbReference>
<dbReference type="GO" id="GO:0003676">
    <property type="term" value="F:nucleic acid binding"/>
    <property type="evidence" value="ECO:0007669"/>
    <property type="project" value="InterPro"/>
</dbReference>
<proteinExistence type="predicted"/>
<dbReference type="Proteomes" id="UP001144256">
    <property type="component" value="Unassembled WGS sequence"/>
</dbReference>
<dbReference type="InterPro" id="IPR012337">
    <property type="entry name" value="RNaseH-like_sf"/>
</dbReference>
<dbReference type="InterPro" id="IPR038720">
    <property type="entry name" value="YprB_RNase_H-like_dom"/>
</dbReference>
<dbReference type="InterPro" id="IPR036397">
    <property type="entry name" value="RNaseH_sf"/>
</dbReference>
<sequence length="362" mass="42707">MIIINKNIDINIKSLKERFDSLENLLIFDIETTGFSYRKNIIYLIGCVYFVDEQANIIQWLAENENDEYAVIYEFIKFSNDFKCIVHYNGTTFDIPFVSKKAHLYRISNTLSCLDNIDIYKLIKPCKHIFNIENCKLKTIEKYLNIHRKDKFSGGELINQFISYTNSKDIIIRNNLLQHNEDDIIGLTKSLKILDYIDIYNNLVNNKIPFTIDSISIEEMILAINISLSTTTPFDYKYTHGNYSVHINNERIVINISLIKDELKYFFDNYKDYYYVYSEDQAIHKDIAKYIDKDNKIKATRELSYIKKRGIFIPLLDNYNAINENLFYTSTKSKTRYIMLLDCTLENNTFIENLCISVLNNL</sequence>
<organism evidence="2 3">
    <name type="scientific">Vallitalea longa</name>
    <dbReference type="NCBI Taxonomy" id="2936439"/>
    <lineage>
        <taxon>Bacteria</taxon>
        <taxon>Bacillati</taxon>
        <taxon>Bacillota</taxon>
        <taxon>Clostridia</taxon>
        <taxon>Lachnospirales</taxon>
        <taxon>Vallitaleaceae</taxon>
        <taxon>Vallitalea</taxon>
    </lineage>
</organism>
<accession>A0A9W6DG37</accession>
<dbReference type="RefSeq" id="WP_281816054.1">
    <property type="nucleotide sequence ID" value="NZ_BRLB01000007.1"/>
</dbReference>
<dbReference type="PANTHER" id="PTHR38462">
    <property type="entry name" value="EXONUCLEASE-LIKE PROTEIN"/>
    <property type="match status" value="1"/>
</dbReference>
<dbReference type="SUPFAM" id="SSF53098">
    <property type="entry name" value="Ribonuclease H-like"/>
    <property type="match status" value="1"/>
</dbReference>
<dbReference type="AlphaFoldDB" id="A0A9W6DG37"/>
<dbReference type="Gene3D" id="3.30.420.10">
    <property type="entry name" value="Ribonuclease H-like superfamily/Ribonuclease H"/>
    <property type="match status" value="1"/>
</dbReference>